<feature type="transmembrane region" description="Helical" evidence="8">
    <location>
        <begin position="113"/>
        <end position="136"/>
    </location>
</feature>
<keyword evidence="7 8" id="KW-0472">Membrane</keyword>
<evidence type="ECO:0000256" key="4">
    <source>
        <dbReference type="ARBA" id="ARBA00022475"/>
    </source>
</evidence>
<keyword evidence="3" id="KW-0813">Transport</keyword>
<evidence type="ECO:0000256" key="8">
    <source>
        <dbReference type="SAM" id="Phobius"/>
    </source>
</evidence>
<feature type="transmembrane region" description="Helical" evidence="8">
    <location>
        <begin position="24"/>
        <end position="42"/>
    </location>
</feature>
<dbReference type="InterPro" id="IPR020846">
    <property type="entry name" value="MFS_dom"/>
</dbReference>
<evidence type="ECO:0000256" key="5">
    <source>
        <dbReference type="ARBA" id="ARBA00022692"/>
    </source>
</evidence>
<evidence type="ECO:0000256" key="1">
    <source>
        <dbReference type="ARBA" id="ARBA00004651"/>
    </source>
</evidence>
<dbReference type="PANTHER" id="PTHR43271">
    <property type="entry name" value="BLL2771 PROTEIN"/>
    <property type="match status" value="1"/>
</dbReference>
<dbReference type="AlphaFoldDB" id="A0A562WT31"/>
<keyword evidence="4" id="KW-1003">Cell membrane</keyword>
<dbReference type="OrthoDB" id="9780737at2"/>
<proteinExistence type="inferred from homology"/>
<accession>A0A562WT31</accession>
<feature type="transmembrane region" description="Helical" evidence="8">
    <location>
        <begin position="351"/>
        <end position="373"/>
    </location>
</feature>
<evidence type="ECO:0000313" key="10">
    <source>
        <dbReference type="EMBL" id="TWJ33570.1"/>
    </source>
</evidence>
<feature type="transmembrane region" description="Helical" evidence="8">
    <location>
        <begin position="89"/>
        <end position="107"/>
    </location>
</feature>
<evidence type="ECO:0000256" key="7">
    <source>
        <dbReference type="ARBA" id="ARBA00023136"/>
    </source>
</evidence>
<comment type="similarity">
    <text evidence="2">Belongs to the major facilitator superfamily.</text>
</comment>
<reference evidence="10 11" key="1">
    <citation type="submission" date="2019-07" db="EMBL/GenBank/DDBJ databases">
        <title>Genomic Encyclopedia of Archaeal and Bacterial Type Strains, Phase II (KMG-II): from individual species to whole genera.</title>
        <authorList>
            <person name="Goeker M."/>
        </authorList>
    </citation>
    <scope>NUCLEOTIDE SEQUENCE [LARGE SCALE GENOMIC DNA]</scope>
    <source>
        <strain evidence="10 11">ATCC BAA-1139</strain>
    </source>
</reference>
<protein>
    <submittedName>
        <fullName evidence="10">YNFM family putative membrane transporter</fullName>
    </submittedName>
</protein>
<dbReference type="PROSITE" id="PS50850">
    <property type="entry name" value="MFS"/>
    <property type="match status" value="1"/>
</dbReference>
<dbReference type="EMBL" id="VLLN01000001">
    <property type="protein sequence ID" value="TWJ33570.1"/>
    <property type="molecule type" value="Genomic_DNA"/>
</dbReference>
<dbReference type="Proteomes" id="UP000319449">
    <property type="component" value="Unassembled WGS sequence"/>
</dbReference>
<feature type="transmembrane region" description="Helical" evidence="8">
    <location>
        <begin position="176"/>
        <end position="198"/>
    </location>
</feature>
<comment type="caution">
    <text evidence="10">The sequence shown here is derived from an EMBL/GenBank/DDBJ whole genome shotgun (WGS) entry which is preliminary data.</text>
</comment>
<dbReference type="Gene3D" id="1.20.1250.20">
    <property type="entry name" value="MFS general substrate transporter like domains"/>
    <property type="match status" value="1"/>
</dbReference>
<gene>
    <name evidence="10" type="ORF">JN12_00246</name>
</gene>
<name>A0A562WT31_9BACT</name>
<dbReference type="InterPro" id="IPR011701">
    <property type="entry name" value="MFS"/>
</dbReference>
<dbReference type="RefSeq" id="WP_145017250.1">
    <property type="nucleotide sequence ID" value="NZ_VLLN01000001.1"/>
</dbReference>
<feature type="transmembrane region" description="Helical" evidence="8">
    <location>
        <begin position="316"/>
        <end position="339"/>
    </location>
</feature>
<feature type="transmembrane region" description="Helical" evidence="8">
    <location>
        <begin position="62"/>
        <end position="82"/>
    </location>
</feature>
<dbReference type="InterPro" id="IPR036259">
    <property type="entry name" value="MFS_trans_sf"/>
</dbReference>
<sequence>MTGDCAATFEGGLIRSGTKSFRHVNLALFASGFVTFVSLYAVQPLLPVFAREFGVSPVHASLPLSIATGAMAICMLVAGTVSETWGRKPIMTISLVLTSLLAILTAFSQTFTALVVVRLLQGIVLSGLPSVALAYLNEEIDQSSVGAAVGLYISGNAIGGVTGRILTAVLTDLFSWRVALGTIGVICLGLTLVFIYTLPPPTMLKRRPFKAGYLVTSLVQHLREPGLASLFGLAFVAMGCFVTLYNYLTFRLIAPPYSLSQTIVSLVFVVYFIGSGSATTAGRLVNRFGRSAIIRFSLMVMLAGALLTLAQPLFWVIAGVALFTAGFFGAHAVASGWVGRRAKTALAQASSLYFFFYYLGSSVSGTIGGYFWVHGGWHGVAGLIGVLLAVALAITVRLSRLATE</sequence>
<dbReference type="GO" id="GO:0022857">
    <property type="term" value="F:transmembrane transporter activity"/>
    <property type="evidence" value="ECO:0007669"/>
    <property type="project" value="InterPro"/>
</dbReference>
<evidence type="ECO:0000256" key="3">
    <source>
        <dbReference type="ARBA" id="ARBA00022448"/>
    </source>
</evidence>
<comment type="subcellular location">
    <subcellularLocation>
        <location evidence="1">Cell membrane</location>
        <topology evidence="1">Multi-pass membrane protein</topology>
    </subcellularLocation>
</comment>
<evidence type="ECO:0000256" key="2">
    <source>
        <dbReference type="ARBA" id="ARBA00008335"/>
    </source>
</evidence>
<dbReference type="SUPFAM" id="SSF103473">
    <property type="entry name" value="MFS general substrate transporter"/>
    <property type="match status" value="1"/>
</dbReference>
<feature type="transmembrane region" description="Helical" evidence="8">
    <location>
        <begin position="379"/>
        <end position="398"/>
    </location>
</feature>
<evidence type="ECO:0000256" key="6">
    <source>
        <dbReference type="ARBA" id="ARBA00022989"/>
    </source>
</evidence>
<feature type="transmembrane region" description="Helical" evidence="8">
    <location>
        <begin position="148"/>
        <end position="170"/>
    </location>
</feature>
<organism evidence="10 11">
    <name type="scientific">Geobacter argillaceus</name>
    <dbReference type="NCBI Taxonomy" id="345631"/>
    <lineage>
        <taxon>Bacteria</taxon>
        <taxon>Pseudomonadati</taxon>
        <taxon>Thermodesulfobacteriota</taxon>
        <taxon>Desulfuromonadia</taxon>
        <taxon>Geobacterales</taxon>
        <taxon>Geobacteraceae</taxon>
        <taxon>Geobacter</taxon>
    </lineage>
</organism>
<feature type="transmembrane region" description="Helical" evidence="8">
    <location>
        <begin position="227"/>
        <end position="248"/>
    </location>
</feature>
<keyword evidence="11" id="KW-1185">Reference proteome</keyword>
<dbReference type="PANTHER" id="PTHR43271:SF1">
    <property type="entry name" value="INNER MEMBRANE TRANSPORT PROTEIN YNFM"/>
    <property type="match status" value="1"/>
</dbReference>
<evidence type="ECO:0000313" key="11">
    <source>
        <dbReference type="Proteomes" id="UP000319449"/>
    </source>
</evidence>
<keyword evidence="6 8" id="KW-1133">Transmembrane helix</keyword>
<feature type="domain" description="Major facilitator superfamily (MFS) profile" evidence="9">
    <location>
        <begin position="24"/>
        <end position="403"/>
    </location>
</feature>
<evidence type="ECO:0000259" key="9">
    <source>
        <dbReference type="PROSITE" id="PS50850"/>
    </source>
</evidence>
<keyword evidence="5 8" id="KW-0812">Transmembrane</keyword>
<feature type="transmembrane region" description="Helical" evidence="8">
    <location>
        <begin position="263"/>
        <end position="285"/>
    </location>
</feature>
<dbReference type="Pfam" id="PF07690">
    <property type="entry name" value="MFS_1"/>
    <property type="match status" value="2"/>
</dbReference>
<dbReference type="GO" id="GO:0005886">
    <property type="term" value="C:plasma membrane"/>
    <property type="evidence" value="ECO:0007669"/>
    <property type="project" value="UniProtKB-SubCell"/>
</dbReference>
<feature type="transmembrane region" description="Helical" evidence="8">
    <location>
        <begin position="292"/>
        <end position="310"/>
    </location>
</feature>
<dbReference type="CDD" id="cd17324">
    <property type="entry name" value="MFS_NepI_like"/>
    <property type="match status" value="1"/>
</dbReference>